<name>A0A061BD24_RHOTO</name>
<dbReference type="OrthoDB" id="2523248at2759"/>
<feature type="compositionally biased region" description="Basic and acidic residues" evidence="1">
    <location>
        <begin position="161"/>
        <end position="172"/>
    </location>
</feature>
<organism evidence="2">
    <name type="scientific">Rhodotorula toruloides</name>
    <name type="common">Yeast</name>
    <name type="synonym">Rhodosporidium toruloides</name>
    <dbReference type="NCBI Taxonomy" id="5286"/>
    <lineage>
        <taxon>Eukaryota</taxon>
        <taxon>Fungi</taxon>
        <taxon>Dikarya</taxon>
        <taxon>Basidiomycota</taxon>
        <taxon>Pucciniomycotina</taxon>
        <taxon>Microbotryomycetes</taxon>
        <taxon>Sporidiobolales</taxon>
        <taxon>Sporidiobolaceae</taxon>
        <taxon>Rhodotorula</taxon>
    </lineage>
</organism>
<feature type="compositionally biased region" description="Basic and acidic residues" evidence="1">
    <location>
        <begin position="116"/>
        <end position="128"/>
    </location>
</feature>
<feature type="region of interest" description="Disordered" evidence="1">
    <location>
        <begin position="298"/>
        <end position="409"/>
    </location>
</feature>
<accession>A0A061BD24</accession>
<dbReference type="EMBL" id="LK052950">
    <property type="protein sequence ID" value="CDR47862.1"/>
    <property type="molecule type" value="Genomic_DNA"/>
</dbReference>
<evidence type="ECO:0000313" key="2">
    <source>
        <dbReference type="EMBL" id="CDR47862.1"/>
    </source>
</evidence>
<feature type="compositionally biased region" description="Low complexity" evidence="1">
    <location>
        <begin position="301"/>
        <end position="315"/>
    </location>
</feature>
<sequence length="517" mass="56648">MSPAFNSGDSFSTRRDFALAVWNWAAQEGYALHHEVANPTRDAFTCAEKHVPKYVRDTRVTCAFLLTATCKSGELDWTVSTCDLEHSCDPVIRLRRMDDSRRRARKKVQALSESSEETKRETSGGHVEEQDDGTTSELDRPVDDGRNARSGGKTQHRSSQRLKDKQSKDGKKTVKLPPELEFPTAAELRDDIQECIEAGETSLPSPDEDFAEGYRLAARLHTFAQTQGFVIRAVKVGSYRCAKSQCPVRLAGRWDADREVWRLTEQNLDHSHIISGSDGGADAMDVRGDADKEIGRLGSKTAATTATASPTPGAPLFETEEEQQASQSSPHSALPPTPRHRKTPAPCSPLPFDLECNAGPAPKDDGPAHEQTPRLSPTPSCRPIRRRHSSPSPSFPHQTAFADAPSQLKKPRLTIDTQYEAPKHQPPTPRSDFLSFDHLDSELGTLPFKDLLLGKGGITSVSHLARLAAFDGGSLGDFVAGFKLSEHKINGVDHSPLVERFVKALKKAVARDAAQLA</sequence>
<feature type="compositionally biased region" description="Basic and acidic residues" evidence="1">
    <location>
        <begin position="362"/>
        <end position="372"/>
    </location>
</feature>
<feature type="region of interest" description="Disordered" evidence="1">
    <location>
        <begin position="99"/>
        <end position="181"/>
    </location>
</feature>
<reference evidence="2" key="1">
    <citation type="journal article" date="2014" name="Genome Announc.">
        <title>Draft genome sequence of Rhodosporidium toruloides CECT1137, an oleaginous yeast of biotechnological interest.</title>
        <authorList>
            <person name="Morin N."/>
            <person name="Calcas X."/>
            <person name="Devillers H."/>
            <person name="Durrens P."/>
            <person name="Sherman D.J."/>
            <person name="Nicaud J.-M."/>
            <person name="Neuveglise C."/>
        </authorList>
    </citation>
    <scope>NUCLEOTIDE SEQUENCE</scope>
    <source>
        <strain evidence="2">CECT1137</strain>
    </source>
</reference>
<protein>
    <submittedName>
        <fullName evidence="2">RHTO0S15e02872g1_1</fullName>
    </submittedName>
</protein>
<proteinExistence type="predicted"/>
<feature type="compositionally biased region" description="Basic and acidic residues" evidence="1">
    <location>
        <begin position="137"/>
        <end position="147"/>
    </location>
</feature>
<evidence type="ECO:0000256" key="1">
    <source>
        <dbReference type="SAM" id="MobiDB-lite"/>
    </source>
</evidence>
<gene>
    <name evidence="2" type="ORF">RHTO0S_15e02872g</name>
</gene>
<dbReference type="AlphaFoldDB" id="A0A061BD24"/>